<dbReference type="RefSeq" id="WP_068459588.1">
    <property type="nucleotide sequence ID" value="NZ_LMTR01000027.1"/>
</dbReference>
<dbReference type="InterPro" id="IPR029063">
    <property type="entry name" value="SAM-dependent_MTases_sf"/>
</dbReference>
<dbReference type="Gene3D" id="3.40.50.150">
    <property type="entry name" value="Vaccinia Virus protein VP39"/>
    <property type="match status" value="1"/>
</dbReference>
<dbReference type="PANTHER" id="PTHR43648">
    <property type="entry name" value="ELECTRON TRANSFER FLAVOPROTEIN BETA SUBUNIT LYSINE METHYLTRANSFERASE"/>
    <property type="match status" value="1"/>
</dbReference>
<keyword evidence="4" id="KW-1185">Reference proteome</keyword>
<comment type="caution">
    <text evidence="3">The sequence shown here is derived from an EMBL/GenBank/DDBJ whole genome shotgun (WGS) entry which is preliminary data.</text>
</comment>
<reference evidence="3 4" key="1">
    <citation type="submission" date="2015-10" db="EMBL/GenBank/DDBJ databases">
        <title>Transcriptomic analysis of a linuron degrading triple-species bacterial consortium.</title>
        <authorList>
            <person name="Albers P."/>
        </authorList>
    </citation>
    <scope>NUCLEOTIDE SEQUENCE [LARGE SCALE GENOMIC DNA]</scope>
    <source>
        <strain evidence="3 4">WDL6</strain>
    </source>
</reference>
<dbReference type="Proteomes" id="UP000059074">
    <property type="component" value="Unassembled WGS sequence"/>
</dbReference>
<accession>A0A109BLI2</accession>
<evidence type="ECO:0000256" key="1">
    <source>
        <dbReference type="ARBA" id="ARBA00022603"/>
    </source>
</evidence>
<proteinExistence type="predicted"/>
<gene>
    <name evidence="3" type="ORF">APY04_0645</name>
</gene>
<dbReference type="OrthoDB" id="9794615at2"/>
<dbReference type="Pfam" id="PF06325">
    <property type="entry name" value="PrmA"/>
    <property type="match status" value="1"/>
</dbReference>
<dbReference type="GO" id="GO:0016279">
    <property type="term" value="F:protein-lysine N-methyltransferase activity"/>
    <property type="evidence" value="ECO:0007669"/>
    <property type="project" value="TreeGrafter"/>
</dbReference>
<protein>
    <submittedName>
        <fullName evidence="3">SAM-dependent methyltransferase</fullName>
    </submittedName>
</protein>
<evidence type="ECO:0000313" key="3">
    <source>
        <dbReference type="EMBL" id="KWT70983.1"/>
    </source>
</evidence>
<dbReference type="GO" id="GO:0032259">
    <property type="term" value="P:methylation"/>
    <property type="evidence" value="ECO:0007669"/>
    <property type="project" value="UniProtKB-KW"/>
</dbReference>
<evidence type="ECO:0000256" key="2">
    <source>
        <dbReference type="ARBA" id="ARBA00022679"/>
    </source>
</evidence>
<keyword evidence="2 3" id="KW-0808">Transferase</keyword>
<dbReference type="EMBL" id="LMTR01000027">
    <property type="protein sequence ID" value="KWT70983.1"/>
    <property type="molecule type" value="Genomic_DNA"/>
</dbReference>
<organism evidence="3 4">
    <name type="scientific">Hyphomicrobium sulfonivorans</name>
    <dbReference type="NCBI Taxonomy" id="121290"/>
    <lineage>
        <taxon>Bacteria</taxon>
        <taxon>Pseudomonadati</taxon>
        <taxon>Pseudomonadota</taxon>
        <taxon>Alphaproteobacteria</taxon>
        <taxon>Hyphomicrobiales</taxon>
        <taxon>Hyphomicrobiaceae</taxon>
        <taxon>Hyphomicrobium</taxon>
    </lineage>
</organism>
<keyword evidence="1 3" id="KW-0489">Methyltransferase</keyword>
<sequence length="226" mass="24409">MTKVSGRLDPNNGEAVRAFIAENTRCLAPPLVPEILLYLAEESVPIWQKTEEELGEMNVPPPYWAFAWAGGQALARYMLDNPHLVAGRHVLDLGAGSGLTAIAAMKAGAISVLATDIDLFALAATELNAALNDVKVSTTAEDLLAGAPQGFDLILVGDLFYERALAERVTRYIEAAVANGALVLIGDPQRNYFPKGRFECAADYRVPVTRELEDAEIKNSAVWRLG</sequence>
<dbReference type="CDD" id="cd02440">
    <property type="entry name" value="AdoMet_MTases"/>
    <property type="match status" value="1"/>
</dbReference>
<dbReference type="STRING" id="121290.APY04_0645"/>
<name>A0A109BLI2_HYPSL</name>
<dbReference type="PANTHER" id="PTHR43648:SF1">
    <property type="entry name" value="ELECTRON TRANSFER FLAVOPROTEIN BETA SUBUNIT LYSINE METHYLTRANSFERASE"/>
    <property type="match status" value="1"/>
</dbReference>
<dbReference type="InterPro" id="IPR050078">
    <property type="entry name" value="Ribosomal_L11_MeTrfase_PrmA"/>
</dbReference>
<dbReference type="SUPFAM" id="SSF53335">
    <property type="entry name" value="S-adenosyl-L-methionine-dependent methyltransferases"/>
    <property type="match status" value="1"/>
</dbReference>
<dbReference type="PATRIC" id="fig|121290.4.peg.1117"/>
<evidence type="ECO:0000313" key="4">
    <source>
        <dbReference type="Proteomes" id="UP000059074"/>
    </source>
</evidence>
<dbReference type="AlphaFoldDB" id="A0A109BLI2"/>